<evidence type="ECO:0000313" key="2">
    <source>
        <dbReference type="Proteomes" id="UP000813462"/>
    </source>
</evidence>
<dbReference type="Pfam" id="PF00400">
    <property type="entry name" value="WD40"/>
    <property type="match status" value="4"/>
</dbReference>
<organism evidence="1 2">
    <name type="scientific">Ziziphus jujuba var. spinosa</name>
    <dbReference type="NCBI Taxonomy" id="714518"/>
    <lineage>
        <taxon>Eukaryota</taxon>
        <taxon>Viridiplantae</taxon>
        <taxon>Streptophyta</taxon>
        <taxon>Embryophyta</taxon>
        <taxon>Tracheophyta</taxon>
        <taxon>Spermatophyta</taxon>
        <taxon>Magnoliopsida</taxon>
        <taxon>eudicotyledons</taxon>
        <taxon>Gunneridae</taxon>
        <taxon>Pentapetalae</taxon>
        <taxon>rosids</taxon>
        <taxon>fabids</taxon>
        <taxon>Rosales</taxon>
        <taxon>Rhamnaceae</taxon>
        <taxon>Paliureae</taxon>
        <taxon>Ziziphus</taxon>
    </lineage>
</organism>
<proteinExistence type="predicted"/>
<name>A0A978VZP3_ZIZJJ</name>
<comment type="caution">
    <text evidence="1">The sequence shown here is derived from an EMBL/GenBank/DDBJ whole genome shotgun (WGS) entry which is preliminary data.</text>
</comment>
<dbReference type="PANTHER" id="PTHR44675">
    <property type="entry name" value="PAK1 INTERACTING PROTEIN 1"/>
    <property type="match status" value="1"/>
</dbReference>
<dbReference type="InterPro" id="IPR015943">
    <property type="entry name" value="WD40/YVTN_repeat-like_dom_sf"/>
</dbReference>
<dbReference type="InterPro" id="IPR036322">
    <property type="entry name" value="WD40_repeat_dom_sf"/>
</dbReference>
<dbReference type="SUPFAM" id="SSF50978">
    <property type="entry name" value="WD40 repeat-like"/>
    <property type="match status" value="1"/>
</dbReference>
<dbReference type="PANTHER" id="PTHR44675:SF1">
    <property type="entry name" value="P21-ACTIVATED PROTEIN KINASE-INTERACTING PROTEIN 1"/>
    <property type="match status" value="1"/>
</dbReference>
<evidence type="ECO:0000313" key="1">
    <source>
        <dbReference type="EMBL" id="KAH7545177.1"/>
    </source>
</evidence>
<protein>
    <recommendedName>
        <fullName evidence="3">P21-activated protein kinase-interacting protein 1-like</fullName>
    </recommendedName>
</protein>
<dbReference type="InterPro" id="IPR051959">
    <property type="entry name" value="PAK1-Kinase_Regulator"/>
</dbReference>
<gene>
    <name evidence="1" type="ORF">FEM48_Zijuj01G0066000</name>
</gene>
<dbReference type="Proteomes" id="UP000813462">
    <property type="component" value="Unassembled WGS sequence"/>
</dbReference>
<sequence>MSLIAGSYERFIWGFKLKPLMPSPDQKTLTLTPLFSYPSHLSSITTVAAAGPAAASGGYDDTIQLYDLSAASSIGSLHDHSASVTSLSFFSPPNLSVPRNLISADADGSVCIYDADPFVLLKTLRPHKKAVNDLSVHPSGKLALTVGHDECLAMINLVRGRRSFFCRLGREASLVKFDCGGDKFFMAMEEKISVHEAEDAKIVCELENRKRVLCAAPSENGVLYTGGEDRSITAWDTNSGKVAYCIEDAHSARVKGIVVLTKNAGSVSDDDPYLVGSASSDGVIRVWDVRMAVKEKPNPLAEAITKSRITSLAGSSVKFTMTSEICLGRSVGRQEIKAKRCLVMNIETATGWTRWYREDMMEQQKDYNIIEIPDQRLATLVSLYMAF</sequence>
<accession>A0A978VZP3</accession>
<dbReference type="InterPro" id="IPR001680">
    <property type="entry name" value="WD40_rpt"/>
</dbReference>
<evidence type="ECO:0008006" key="3">
    <source>
        <dbReference type="Google" id="ProtNLM"/>
    </source>
</evidence>
<reference evidence="1" key="1">
    <citation type="journal article" date="2021" name="Front. Plant Sci.">
        <title>Chromosome-Scale Genome Assembly for Chinese Sour Jujube and Insights Into Its Genome Evolution and Domestication Signature.</title>
        <authorList>
            <person name="Shen L.-Y."/>
            <person name="Luo H."/>
            <person name="Wang X.-L."/>
            <person name="Wang X.-M."/>
            <person name="Qiu X.-J."/>
            <person name="Liu H."/>
            <person name="Zhou S.-S."/>
            <person name="Jia K.-H."/>
            <person name="Nie S."/>
            <person name="Bao Y.-T."/>
            <person name="Zhang R.-G."/>
            <person name="Yun Q.-Z."/>
            <person name="Chai Y.-H."/>
            <person name="Lu J.-Y."/>
            <person name="Li Y."/>
            <person name="Zhao S.-W."/>
            <person name="Mao J.-F."/>
            <person name="Jia S.-G."/>
            <person name="Mao Y.-M."/>
        </authorList>
    </citation>
    <scope>NUCLEOTIDE SEQUENCE</scope>
    <source>
        <strain evidence="1">AT0</strain>
        <tissue evidence="1">Leaf</tissue>
    </source>
</reference>
<dbReference type="AlphaFoldDB" id="A0A978VZP3"/>
<dbReference type="EMBL" id="JAEACU010000001">
    <property type="protein sequence ID" value="KAH7545177.1"/>
    <property type="molecule type" value="Genomic_DNA"/>
</dbReference>
<dbReference type="SMART" id="SM00320">
    <property type="entry name" value="WD40"/>
    <property type="match status" value="5"/>
</dbReference>
<dbReference type="Gene3D" id="2.130.10.10">
    <property type="entry name" value="YVTN repeat-like/Quinoprotein amine dehydrogenase"/>
    <property type="match status" value="2"/>
</dbReference>